<evidence type="ECO:0000313" key="4">
    <source>
        <dbReference type="Proteomes" id="UP001174694"/>
    </source>
</evidence>
<dbReference type="EMBL" id="JANBVO010000055">
    <property type="protein sequence ID" value="KAJ9132609.1"/>
    <property type="molecule type" value="Genomic_DNA"/>
</dbReference>
<keyword evidence="2" id="KW-1133">Transmembrane helix</keyword>
<organism evidence="3 4">
    <name type="scientific">Pleurostoma richardsiae</name>
    <dbReference type="NCBI Taxonomy" id="41990"/>
    <lineage>
        <taxon>Eukaryota</taxon>
        <taxon>Fungi</taxon>
        <taxon>Dikarya</taxon>
        <taxon>Ascomycota</taxon>
        <taxon>Pezizomycotina</taxon>
        <taxon>Sordariomycetes</taxon>
        <taxon>Sordariomycetidae</taxon>
        <taxon>Calosphaeriales</taxon>
        <taxon>Pleurostomataceae</taxon>
        <taxon>Pleurostoma</taxon>
    </lineage>
</organism>
<keyword evidence="2" id="KW-0472">Membrane</keyword>
<sequence>MAPPQALIPRFLLPQTGMIWRRVNVPHSAPSRQLLHLTARWYAAGKSSKPPVLEKPAKFNPPSHGSRLPKRTTPRHYGGPLSAEEIQVQKKKDYPGLMAPEGTWAHWFWNNRAFHLFITLGSLTGLAIFTFVQNFKRNSPYADMLPAPSDFLSHPFLCTRQLLEVIRLTEAHQSAIVAEKRKQRVDDVVKRSEYRKAHGLEQEGFFGGWTAKTDAESLGPAIPVGDGTTPGIGGDEGKRKKWLGIF</sequence>
<evidence type="ECO:0000256" key="2">
    <source>
        <dbReference type="SAM" id="Phobius"/>
    </source>
</evidence>
<evidence type="ECO:0000313" key="3">
    <source>
        <dbReference type="EMBL" id="KAJ9132609.1"/>
    </source>
</evidence>
<comment type="caution">
    <text evidence="3">The sequence shown here is derived from an EMBL/GenBank/DDBJ whole genome shotgun (WGS) entry which is preliminary data.</text>
</comment>
<evidence type="ECO:0000256" key="1">
    <source>
        <dbReference type="SAM" id="MobiDB-lite"/>
    </source>
</evidence>
<gene>
    <name evidence="3" type="ORF">NKR23_g11124</name>
</gene>
<protein>
    <submittedName>
        <fullName evidence="3">Uncharacterized protein</fullName>
    </submittedName>
</protein>
<reference evidence="3" key="1">
    <citation type="submission" date="2022-07" db="EMBL/GenBank/DDBJ databases">
        <title>Fungi with potential for degradation of polypropylene.</title>
        <authorList>
            <person name="Gostincar C."/>
        </authorList>
    </citation>
    <scope>NUCLEOTIDE SEQUENCE</scope>
    <source>
        <strain evidence="3">EXF-13308</strain>
    </source>
</reference>
<proteinExistence type="predicted"/>
<feature type="region of interest" description="Disordered" evidence="1">
    <location>
        <begin position="48"/>
        <end position="79"/>
    </location>
</feature>
<dbReference type="AlphaFoldDB" id="A0AA38R8G8"/>
<keyword evidence="2" id="KW-0812">Transmembrane</keyword>
<feature type="transmembrane region" description="Helical" evidence="2">
    <location>
        <begin position="113"/>
        <end position="132"/>
    </location>
</feature>
<dbReference type="Proteomes" id="UP001174694">
    <property type="component" value="Unassembled WGS sequence"/>
</dbReference>
<accession>A0AA38R8G8</accession>
<name>A0AA38R8G8_9PEZI</name>
<keyword evidence="4" id="KW-1185">Reference proteome</keyword>